<dbReference type="CDD" id="cd00190">
    <property type="entry name" value="Tryp_SPc"/>
    <property type="match status" value="1"/>
</dbReference>
<dbReference type="Gene3D" id="2.40.10.10">
    <property type="entry name" value="Trypsin-like serine proteases"/>
    <property type="match status" value="1"/>
</dbReference>
<dbReference type="SMART" id="SM00020">
    <property type="entry name" value="Tryp_SPc"/>
    <property type="match status" value="1"/>
</dbReference>
<dbReference type="SUPFAM" id="SSF50494">
    <property type="entry name" value="Trypsin-like serine proteases"/>
    <property type="match status" value="1"/>
</dbReference>
<proteinExistence type="predicted"/>
<dbReference type="KEGG" id="tsr:106554981"/>
<dbReference type="GO" id="GO:0004252">
    <property type="term" value="F:serine-type endopeptidase activity"/>
    <property type="evidence" value="ECO:0007669"/>
    <property type="project" value="InterPro"/>
</dbReference>
<dbReference type="GO" id="GO:0006508">
    <property type="term" value="P:proteolysis"/>
    <property type="evidence" value="ECO:0007669"/>
    <property type="project" value="InterPro"/>
</dbReference>
<dbReference type="RefSeq" id="XP_013929209.1">
    <property type="nucleotide sequence ID" value="XM_014073734.1"/>
</dbReference>
<dbReference type="PROSITE" id="PS50240">
    <property type="entry name" value="TRYPSIN_DOM"/>
    <property type="match status" value="1"/>
</dbReference>
<evidence type="ECO:0000313" key="4">
    <source>
        <dbReference type="RefSeq" id="XP_013929209.1"/>
    </source>
</evidence>
<evidence type="ECO:0000259" key="2">
    <source>
        <dbReference type="PROSITE" id="PS50240"/>
    </source>
</evidence>
<accession>A0A6I9YYT7</accession>
<sequence length="168" mass="19142">MWRAVIGLHHLFKHKTYTIKRRIKSIKIHYYYDSATYEDDIAVFQLSKPVKFNDHIQPICLPNVNLALTSDMKCFISGWGTRKEKGKASLTLQEAQLQIFSLDTCNRYYWHAGSVQDTAFCAGSETGDVDTCQVRSTLHEKHLEENNGKALLCCCQELGQHLSPCGDN</sequence>
<dbReference type="InterPro" id="IPR001254">
    <property type="entry name" value="Trypsin_dom"/>
</dbReference>
<dbReference type="PANTHER" id="PTHR24252">
    <property type="entry name" value="ACROSIN-RELATED"/>
    <property type="match status" value="1"/>
</dbReference>
<evidence type="ECO:0000313" key="3">
    <source>
        <dbReference type="Proteomes" id="UP000504617"/>
    </source>
</evidence>
<organism evidence="3 4">
    <name type="scientific">Thamnophis sirtalis</name>
    <dbReference type="NCBI Taxonomy" id="35019"/>
    <lineage>
        <taxon>Eukaryota</taxon>
        <taxon>Metazoa</taxon>
        <taxon>Chordata</taxon>
        <taxon>Craniata</taxon>
        <taxon>Vertebrata</taxon>
        <taxon>Euteleostomi</taxon>
        <taxon>Lepidosauria</taxon>
        <taxon>Squamata</taxon>
        <taxon>Bifurcata</taxon>
        <taxon>Unidentata</taxon>
        <taxon>Episquamata</taxon>
        <taxon>Toxicofera</taxon>
        <taxon>Serpentes</taxon>
        <taxon>Colubroidea</taxon>
        <taxon>Colubridae</taxon>
        <taxon>Natricinae</taxon>
        <taxon>Thamnophis</taxon>
    </lineage>
</organism>
<dbReference type="GeneID" id="106554981"/>
<dbReference type="InterPro" id="IPR009003">
    <property type="entry name" value="Peptidase_S1_PA"/>
</dbReference>
<gene>
    <name evidence="4" type="primary">LOC106554981</name>
</gene>
<dbReference type="AlphaFoldDB" id="A0A6I9YYT7"/>
<protein>
    <submittedName>
        <fullName evidence="4">Transmembrane protease serine 12-like</fullName>
    </submittedName>
</protein>
<reference evidence="4" key="1">
    <citation type="submission" date="2025-08" db="UniProtKB">
        <authorList>
            <consortium name="RefSeq"/>
        </authorList>
    </citation>
    <scope>IDENTIFICATION</scope>
</reference>
<evidence type="ECO:0000256" key="1">
    <source>
        <dbReference type="ARBA" id="ARBA00023157"/>
    </source>
</evidence>
<keyword evidence="3" id="KW-1185">Reference proteome</keyword>
<dbReference type="Pfam" id="PF00089">
    <property type="entry name" value="Trypsin"/>
    <property type="match status" value="1"/>
</dbReference>
<dbReference type="PANTHER" id="PTHR24252:SF21">
    <property type="entry name" value="TRANSMEMBRANE SERINE PROTEASE 12"/>
    <property type="match status" value="1"/>
</dbReference>
<name>A0A6I9YYT7_9SAUR</name>
<dbReference type="InterPro" id="IPR043504">
    <property type="entry name" value="Peptidase_S1_PA_chymotrypsin"/>
</dbReference>
<dbReference type="Proteomes" id="UP000504617">
    <property type="component" value="Unplaced"/>
</dbReference>
<keyword evidence="1" id="KW-1015">Disulfide bond</keyword>
<feature type="domain" description="Peptidase S1" evidence="2">
    <location>
        <begin position="1"/>
        <end position="168"/>
    </location>
</feature>
<dbReference type="OrthoDB" id="10051896at2759"/>